<reference evidence="3" key="2">
    <citation type="submission" date="2022-06" db="EMBL/GenBank/DDBJ databases">
        <authorList>
            <person name="Holder M.E."/>
            <person name="Ajami N.J."/>
            <person name="Petrosino J.F."/>
        </authorList>
    </citation>
    <scope>NUCLEOTIDE SEQUENCE</scope>
    <source>
        <strain evidence="3">RMA 8861</strain>
    </source>
</reference>
<evidence type="ECO:0000313" key="2">
    <source>
        <dbReference type="EMBL" id="AYE35008.1"/>
    </source>
</evidence>
<protein>
    <submittedName>
        <fullName evidence="2">Uncharacterized protein</fullName>
    </submittedName>
</protein>
<dbReference type="KEGG" id="csep:CP523_11600"/>
<organism evidence="2 4">
    <name type="scientific">Clostridium septicum</name>
    <dbReference type="NCBI Taxonomy" id="1504"/>
    <lineage>
        <taxon>Bacteria</taxon>
        <taxon>Bacillati</taxon>
        <taxon>Bacillota</taxon>
        <taxon>Clostridia</taxon>
        <taxon>Eubacteriales</taxon>
        <taxon>Clostridiaceae</taxon>
        <taxon>Clostridium</taxon>
    </lineage>
</organism>
<keyword evidence="1" id="KW-0812">Transmembrane</keyword>
<reference evidence="2 4" key="1">
    <citation type="submission" date="2017-09" db="EMBL/GenBank/DDBJ databases">
        <authorList>
            <person name="Thomas P."/>
            <person name="Seyboldt C."/>
        </authorList>
    </citation>
    <scope>NUCLEOTIDE SEQUENCE [LARGE SCALE GENOMIC DNA]</scope>
    <source>
        <strain evidence="2 4">DSM 7534</strain>
    </source>
</reference>
<dbReference type="AlphaFoldDB" id="A0A9N7JLL9"/>
<dbReference type="EMBL" id="CP023671">
    <property type="protein sequence ID" value="AYE35008.1"/>
    <property type="molecule type" value="Genomic_DNA"/>
</dbReference>
<dbReference type="EMBL" id="CP099799">
    <property type="protein sequence ID" value="USS01606.1"/>
    <property type="molecule type" value="Genomic_DNA"/>
</dbReference>
<keyword evidence="1" id="KW-1133">Transmembrane helix</keyword>
<gene>
    <name evidence="2" type="ORF">CP523_11600</name>
    <name evidence="3" type="ORF">NH397_03970</name>
</gene>
<keyword evidence="5" id="KW-1185">Reference proteome</keyword>
<dbReference type="Proteomes" id="UP001055437">
    <property type="component" value="Chromosome"/>
</dbReference>
<name>A0A9N7JLL9_CLOSE</name>
<evidence type="ECO:0000256" key="1">
    <source>
        <dbReference type="SAM" id="Phobius"/>
    </source>
</evidence>
<evidence type="ECO:0000313" key="5">
    <source>
        <dbReference type="Proteomes" id="UP001055437"/>
    </source>
</evidence>
<dbReference type="GeneID" id="303561327"/>
<dbReference type="RefSeq" id="WP_066673352.1">
    <property type="nucleotide sequence ID" value="NZ_CABMIZ010000001.1"/>
</dbReference>
<accession>A0A9N7JLL9</accession>
<evidence type="ECO:0000313" key="4">
    <source>
        <dbReference type="Proteomes" id="UP000280586"/>
    </source>
</evidence>
<dbReference type="Proteomes" id="UP000280586">
    <property type="component" value="Chromosome"/>
</dbReference>
<sequence length="148" mass="17265">MENINKKSILFSIVMIFILVFMCFNWGKKNIEDITRRDLHCLVDTPYYVRGVYLDEQNLNVNISGNMDKEGCEEIVKKIYGKIKKNSIKGKNIVVNFASEENNLNRKVNDSHVEKMHTKVILNPKNLDIKVNLFENFNMTPEILKVNI</sequence>
<feature type="transmembrane region" description="Helical" evidence="1">
    <location>
        <begin position="9"/>
        <end position="27"/>
    </location>
</feature>
<keyword evidence="1" id="KW-0472">Membrane</keyword>
<evidence type="ECO:0000313" key="3">
    <source>
        <dbReference type="EMBL" id="USS01606.1"/>
    </source>
</evidence>
<proteinExistence type="predicted"/>